<evidence type="ECO:0000259" key="4">
    <source>
        <dbReference type="PROSITE" id="PS50405"/>
    </source>
</evidence>
<dbReference type="InterPro" id="IPR040079">
    <property type="entry name" value="Glutathione_S-Trfase"/>
</dbReference>
<dbReference type="GO" id="GO:0016034">
    <property type="term" value="F:maleylacetoacetate isomerase activity"/>
    <property type="evidence" value="ECO:0007669"/>
    <property type="project" value="TreeGrafter"/>
</dbReference>
<dbReference type="Proteomes" id="UP001175001">
    <property type="component" value="Unassembled WGS sequence"/>
</dbReference>
<evidence type="ECO:0000256" key="2">
    <source>
        <dbReference type="SAM" id="MobiDB-lite"/>
    </source>
</evidence>
<dbReference type="GO" id="GO:0005739">
    <property type="term" value="C:mitochondrion"/>
    <property type="evidence" value="ECO:0007669"/>
    <property type="project" value="TreeGrafter"/>
</dbReference>
<comment type="caution">
    <text evidence="5">The sequence shown here is derived from an EMBL/GenBank/DDBJ whole genome shotgun (WGS) entry which is preliminary data.</text>
</comment>
<dbReference type="Gene3D" id="3.40.30.10">
    <property type="entry name" value="Glutaredoxin"/>
    <property type="match status" value="1"/>
</dbReference>
<dbReference type="SFLD" id="SFLDG00358">
    <property type="entry name" value="Main_(cytGST)"/>
    <property type="match status" value="1"/>
</dbReference>
<feature type="domain" description="GST N-terminal" evidence="3">
    <location>
        <begin position="11"/>
        <end position="104"/>
    </location>
</feature>
<dbReference type="Gene3D" id="1.20.1050.10">
    <property type="match status" value="1"/>
</dbReference>
<dbReference type="NCBIfam" id="TIGR01262">
    <property type="entry name" value="maiA"/>
    <property type="match status" value="1"/>
</dbReference>
<dbReference type="EMBL" id="JAUJDW010000034">
    <property type="protein sequence ID" value="KAK0650636.1"/>
    <property type="molecule type" value="Genomic_DNA"/>
</dbReference>
<dbReference type="InterPro" id="IPR004046">
    <property type="entry name" value="GST_C"/>
</dbReference>
<accession>A0AA39YFP0</accession>
<dbReference type="GO" id="GO:0006559">
    <property type="term" value="P:L-phenylalanine catabolic process"/>
    <property type="evidence" value="ECO:0007669"/>
    <property type="project" value="TreeGrafter"/>
</dbReference>
<dbReference type="GO" id="GO:0006749">
    <property type="term" value="P:glutathione metabolic process"/>
    <property type="evidence" value="ECO:0007669"/>
    <property type="project" value="TreeGrafter"/>
</dbReference>
<keyword evidence="6" id="KW-1185">Reference proteome</keyword>
<feature type="compositionally biased region" description="Polar residues" evidence="2">
    <location>
        <begin position="58"/>
        <end position="67"/>
    </location>
</feature>
<dbReference type="InterPro" id="IPR004045">
    <property type="entry name" value="Glutathione_S-Trfase_N"/>
</dbReference>
<dbReference type="SUPFAM" id="SSF47616">
    <property type="entry name" value="GST C-terminal domain-like"/>
    <property type="match status" value="1"/>
</dbReference>
<gene>
    <name evidence="5" type="ORF">DIS24_g6702</name>
</gene>
<organism evidence="5 6">
    <name type="scientific">Lasiodiplodia hormozganensis</name>
    <dbReference type="NCBI Taxonomy" id="869390"/>
    <lineage>
        <taxon>Eukaryota</taxon>
        <taxon>Fungi</taxon>
        <taxon>Dikarya</taxon>
        <taxon>Ascomycota</taxon>
        <taxon>Pezizomycotina</taxon>
        <taxon>Dothideomycetes</taxon>
        <taxon>Dothideomycetes incertae sedis</taxon>
        <taxon>Botryosphaeriales</taxon>
        <taxon>Botryosphaeriaceae</taxon>
        <taxon>Lasiodiplodia</taxon>
    </lineage>
</organism>
<evidence type="ECO:0000256" key="1">
    <source>
        <dbReference type="ARBA" id="ARBA00010007"/>
    </source>
</evidence>
<name>A0AA39YFP0_9PEZI</name>
<dbReference type="Pfam" id="PF13409">
    <property type="entry name" value="GST_N_2"/>
    <property type="match status" value="1"/>
</dbReference>
<dbReference type="Pfam" id="PF00043">
    <property type="entry name" value="GST_C"/>
    <property type="match status" value="1"/>
</dbReference>
<evidence type="ECO:0000313" key="6">
    <source>
        <dbReference type="Proteomes" id="UP001175001"/>
    </source>
</evidence>
<feature type="domain" description="GST C-terminal" evidence="4">
    <location>
        <begin position="116"/>
        <end position="243"/>
    </location>
</feature>
<protein>
    <submittedName>
        <fullName evidence="5">Glutathione S-transferase</fullName>
    </submittedName>
</protein>
<proteinExistence type="inferred from homology"/>
<dbReference type="SFLD" id="SFLDS00019">
    <property type="entry name" value="Glutathione_Transferase_(cytos"/>
    <property type="match status" value="1"/>
</dbReference>
<dbReference type="InterPro" id="IPR010987">
    <property type="entry name" value="Glutathione-S-Trfase_C-like"/>
</dbReference>
<dbReference type="SUPFAM" id="SSF52833">
    <property type="entry name" value="Thioredoxin-like"/>
    <property type="match status" value="1"/>
</dbReference>
<dbReference type="PANTHER" id="PTHR42673">
    <property type="entry name" value="MALEYLACETOACETATE ISOMERASE"/>
    <property type="match status" value="1"/>
</dbReference>
<dbReference type="AlphaFoldDB" id="A0AA39YFP0"/>
<comment type="similarity">
    <text evidence="1">Belongs to the GST superfamily. Zeta family.</text>
</comment>
<dbReference type="InterPro" id="IPR036249">
    <property type="entry name" value="Thioredoxin-like_sf"/>
</dbReference>
<feature type="region of interest" description="Disordered" evidence="2">
    <location>
        <begin position="56"/>
        <end position="81"/>
    </location>
</feature>
<dbReference type="InterPro" id="IPR036282">
    <property type="entry name" value="Glutathione-S-Trfase_C_sf"/>
</dbReference>
<evidence type="ECO:0000313" key="5">
    <source>
        <dbReference type="EMBL" id="KAK0650636.1"/>
    </source>
</evidence>
<dbReference type="PANTHER" id="PTHR42673:SF4">
    <property type="entry name" value="MALEYLACETOACETATE ISOMERASE"/>
    <property type="match status" value="1"/>
</dbReference>
<dbReference type="InterPro" id="IPR005955">
    <property type="entry name" value="GST_Zeta"/>
</dbReference>
<dbReference type="PROSITE" id="PS50404">
    <property type="entry name" value="GST_NTER"/>
    <property type="match status" value="1"/>
</dbReference>
<reference evidence="5" key="1">
    <citation type="submission" date="2023-06" db="EMBL/GenBank/DDBJ databases">
        <title>Multi-omics analyses reveal the molecular pathogenesis toolkit of Lasiodiplodia hormozganensis, a cross-kingdom pathogen.</title>
        <authorList>
            <person name="Felix C."/>
            <person name="Meneses R."/>
            <person name="Goncalves M.F.M."/>
            <person name="Tilleman L."/>
            <person name="Duarte A.S."/>
            <person name="Jorrin-Novo J.V."/>
            <person name="Van De Peer Y."/>
            <person name="Deforce D."/>
            <person name="Van Nieuwerburgh F."/>
            <person name="Esteves A.C."/>
            <person name="Alves A."/>
        </authorList>
    </citation>
    <scope>NUCLEOTIDE SEQUENCE</scope>
    <source>
        <strain evidence="5">CBS 339.90</strain>
    </source>
</reference>
<dbReference type="PROSITE" id="PS50405">
    <property type="entry name" value="GST_CTER"/>
    <property type="match status" value="1"/>
</dbReference>
<sequence>MATSNTTSQQPPLHLHTYFRSSCSGRLRIALRLKQLPFTTTAVHLLKNEQSAADYKSLNPSGTVPTLTHTHTTGDDDGGIRKTVTITQSTAALEYLDEAFPSSTPALFPKGSTPDAIEQRAHVRTLVAIIACDTQPLTNSKPIKAVNEMGRDGQAWARDWTVRGLDAFEGYLARTMVEASQGKWCVGTGVTAADVCLVPAVWAAQRWGCDMERWPKIMGVFRHMESLDEVKAAHWRRQEDTPEEFREA</sequence>
<evidence type="ECO:0000259" key="3">
    <source>
        <dbReference type="PROSITE" id="PS50404"/>
    </source>
</evidence>
<dbReference type="GO" id="GO:0004364">
    <property type="term" value="F:glutathione transferase activity"/>
    <property type="evidence" value="ECO:0007669"/>
    <property type="project" value="TreeGrafter"/>
</dbReference>